<comment type="caution">
    <text evidence="3">The sequence shown here is derived from an EMBL/GenBank/DDBJ whole genome shotgun (WGS) entry which is preliminary data.</text>
</comment>
<dbReference type="AlphaFoldDB" id="A0A4R1N554"/>
<feature type="transmembrane region" description="Helical" evidence="1">
    <location>
        <begin position="37"/>
        <end position="65"/>
    </location>
</feature>
<feature type="transmembrane region" description="Helical" evidence="1">
    <location>
        <begin position="248"/>
        <end position="267"/>
    </location>
</feature>
<accession>A0A4R1N554</accession>
<evidence type="ECO:0000259" key="2">
    <source>
        <dbReference type="Pfam" id="PF00892"/>
    </source>
</evidence>
<feature type="transmembrane region" description="Helical" evidence="1">
    <location>
        <begin position="136"/>
        <end position="153"/>
    </location>
</feature>
<feature type="transmembrane region" description="Helical" evidence="1">
    <location>
        <begin position="159"/>
        <end position="177"/>
    </location>
</feature>
<dbReference type="InterPro" id="IPR037185">
    <property type="entry name" value="EmrE-like"/>
</dbReference>
<sequence length="302" mass="32514">MADADQGDSGRSAVTLAVGLMLAANALFTLTDTSTKWLLAAGFGALQLAFMRYAVQCAITCITVARGDPARLRLPQRIWAVLFFRAGLLVGATIVNFVALKFLSLTVTSAIMFSAPIFVCLLSGPLLGEHIGTRQWAFVGIGFAGVLVVIRPFDANIEWAAAMMLIPALSMAFYSILTRKLAGDVHPAIMQLALGIVGTVCLAPLAVTTWHMPDAPLEWGLIFAIGTFAWAGHEFLIRAHKLAEAHFLMPFSYSYLVYMAVASAVVFGDAPDLPTLMGAGLITLSGILIWHNRRQSDTQTRQ</sequence>
<reference evidence="3 4" key="1">
    <citation type="submission" date="2019-03" db="EMBL/GenBank/DDBJ databases">
        <title>Genomic Encyclopedia of Archaeal and Bacterial Type Strains, Phase II (KMG-II): from individual species to whole genera.</title>
        <authorList>
            <person name="Goeker M."/>
        </authorList>
    </citation>
    <scope>NUCLEOTIDE SEQUENCE [LARGE SCALE GENOMIC DNA]</scope>
    <source>
        <strain evidence="3 4">DSM 26433</strain>
    </source>
</reference>
<keyword evidence="4" id="KW-1185">Reference proteome</keyword>
<gene>
    <name evidence="3" type="ORF">BXY66_2471</name>
</gene>
<dbReference type="RefSeq" id="WP_132860503.1">
    <property type="nucleotide sequence ID" value="NZ_SMGR01000002.1"/>
</dbReference>
<keyword evidence="1" id="KW-0812">Transmembrane</keyword>
<feature type="transmembrane region" description="Helical" evidence="1">
    <location>
        <begin position="219"/>
        <end position="236"/>
    </location>
</feature>
<dbReference type="GO" id="GO:0016020">
    <property type="term" value="C:membrane"/>
    <property type="evidence" value="ECO:0007669"/>
    <property type="project" value="InterPro"/>
</dbReference>
<protein>
    <submittedName>
        <fullName evidence="3">Drug/metabolite transporter (DMT)-like permease</fullName>
    </submittedName>
</protein>
<keyword evidence="1" id="KW-0472">Membrane</keyword>
<evidence type="ECO:0000256" key="1">
    <source>
        <dbReference type="SAM" id="Phobius"/>
    </source>
</evidence>
<feature type="domain" description="EamA" evidence="2">
    <location>
        <begin position="17"/>
        <end position="150"/>
    </location>
</feature>
<proteinExistence type="predicted"/>
<dbReference type="Pfam" id="PF00892">
    <property type="entry name" value="EamA"/>
    <property type="match status" value="2"/>
</dbReference>
<dbReference type="PANTHER" id="PTHR22911">
    <property type="entry name" value="ACYL-MALONYL CONDENSING ENZYME-RELATED"/>
    <property type="match status" value="1"/>
</dbReference>
<feature type="transmembrane region" description="Helical" evidence="1">
    <location>
        <begin position="189"/>
        <end position="207"/>
    </location>
</feature>
<name>A0A4R1N554_9RHOB</name>
<evidence type="ECO:0000313" key="4">
    <source>
        <dbReference type="Proteomes" id="UP000295673"/>
    </source>
</evidence>
<feature type="transmembrane region" description="Helical" evidence="1">
    <location>
        <begin position="77"/>
        <end position="99"/>
    </location>
</feature>
<dbReference type="PANTHER" id="PTHR22911:SF103">
    <property type="entry name" value="BLR2811 PROTEIN"/>
    <property type="match status" value="1"/>
</dbReference>
<dbReference type="InterPro" id="IPR000620">
    <property type="entry name" value="EamA_dom"/>
</dbReference>
<evidence type="ECO:0000313" key="3">
    <source>
        <dbReference type="EMBL" id="TCL01162.1"/>
    </source>
</evidence>
<dbReference type="SUPFAM" id="SSF103481">
    <property type="entry name" value="Multidrug resistance efflux transporter EmrE"/>
    <property type="match status" value="2"/>
</dbReference>
<feature type="transmembrane region" description="Helical" evidence="1">
    <location>
        <begin position="12"/>
        <end position="31"/>
    </location>
</feature>
<dbReference type="EMBL" id="SMGR01000002">
    <property type="protein sequence ID" value="TCL01162.1"/>
    <property type="molecule type" value="Genomic_DNA"/>
</dbReference>
<feature type="transmembrane region" description="Helical" evidence="1">
    <location>
        <begin position="273"/>
        <end position="291"/>
    </location>
</feature>
<organism evidence="3 4">
    <name type="scientific">Shimia isoporae</name>
    <dbReference type="NCBI Taxonomy" id="647720"/>
    <lineage>
        <taxon>Bacteria</taxon>
        <taxon>Pseudomonadati</taxon>
        <taxon>Pseudomonadota</taxon>
        <taxon>Alphaproteobacteria</taxon>
        <taxon>Rhodobacterales</taxon>
        <taxon>Roseobacteraceae</taxon>
    </lineage>
</organism>
<feature type="domain" description="EamA" evidence="2">
    <location>
        <begin position="159"/>
        <end position="289"/>
    </location>
</feature>
<feature type="transmembrane region" description="Helical" evidence="1">
    <location>
        <begin position="105"/>
        <end position="124"/>
    </location>
</feature>
<dbReference type="OrthoDB" id="9815809at2"/>
<dbReference type="Proteomes" id="UP000295673">
    <property type="component" value="Unassembled WGS sequence"/>
</dbReference>
<keyword evidence="1" id="KW-1133">Transmembrane helix</keyword>